<feature type="compositionally biased region" description="Low complexity" evidence="5">
    <location>
        <begin position="178"/>
        <end position="200"/>
    </location>
</feature>
<evidence type="ECO:0000256" key="6">
    <source>
        <dbReference type="SAM" id="Phobius"/>
    </source>
</evidence>
<evidence type="ECO:0000256" key="5">
    <source>
        <dbReference type="SAM" id="MobiDB-lite"/>
    </source>
</evidence>
<dbReference type="RefSeq" id="WP_192768818.1">
    <property type="nucleotide sequence ID" value="NZ_JADBEB010000001.1"/>
</dbReference>
<organism evidence="8 9">
    <name type="scientific">Plantactinospora soyae</name>
    <dbReference type="NCBI Taxonomy" id="1544732"/>
    <lineage>
        <taxon>Bacteria</taxon>
        <taxon>Bacillati</taxon>
        <taxon>Actinomycetota</taxon>
        <taxon>Actinomycetes</taxon>
        <taxon>Micromonosporales</taxon>
        <taxon>Micromonosporaceae</taxon>
        <taxon>Plantactinospora</taxon>
    </lineage>
</organism>
<evidence type="ECO:0000313" key="9">
    <source>
        <dbReference type="Proteomes" id="UP000649753"/>
    </source>
</evidence>
<feature type="transmembrane region" description="Helical" evidence="6">
    <location>
        <begin position="208"/>
        <end position="228"/>
    </location>
</feature>
<dbReference type="GO" id="GO:0005507">
    <property type="term" value="F:copper ion binding"/>
    <property type="evidence" value="ECO:0007669"/>
    <property type="project" value="InterPro"/>
</dbReference>
<dbReference type="GO" id="GO:0046688">
    <property type="term" value="P:response to copper ion"/>
    <property type="evidence" value="ECO:0007669"/>
    <property type="project" value="InterPro"/>
</dbReference>
<dbReference type="GO" id="GO:0042597">
    <property type="term" value="C:periplasmic space"/>
    <property type="evidence" value="ECO:0007669"/>
    <property type="project" value="InterPro"/>
</dbReference>
<dbReference type="Proteomes" id="UP000649753">
    <property type="component" value="Unassembled WGS sequence"/>
</dbReference>
<keyword evidence="3" id="KW-0732">Signal</keyword>
<comment type="caution">
    <text evidence="8">The sequence shown here is derived from an EMBL/GenBank/DDBJ whole genome shotgun (WGS) entry which is preliminary data.</text>
</comment>
<name>A0A927QYK5_9ACTN</name>
<feature type="region of interest" description="Disordered" evidence="5">
    <location>
        <begin position="175"/>
        <end position="200"/>
    </location>
</feature>
<gene>
    <name evidence="8" type="ORF">H4W31_004968</name>
</gene>
<reference evidence="8" key="1">
    <citation type="submission" date="2020-10" db="EMBL/GenBank/DDBJ databases">
        <title>Sequencing the genomes of 1000 actinobacteria strains.</title>
        <authorList>
            <person name="Klenk H.-P."/>
        </authorList>
    </citation>
    <scope>NUCLEOTIDE SEQUENCE</scope>
    <source>
        <strain evidence="8">DSM 46832</strain>
    </source>
</reference>
<evidence type="ECO:0000313" key="8">
    <source>
        <dbReference type="EMBL" id="MBE1489330.1"/>
    </source>
</evidence>
<dbReference type="SUPFAM" id="SSF81296">
    <property type="entry name" value="E set domains"/>
    <property type="match status" value="1"/>
</dbReference>
<feature type="region of interest" description="Disordered" evidence="5">
    <location>
        <begin position="1"/>
        <end position="45"/>
    </location>
</feature>
<feature type="domain" description="CopC" evidence="7">
    <location>
        <begin position="78"/>
        <end position="170"/>
    </location>
</feature>
<dbReference type="GO" id="GO:0006825">
    <property type="term" value="P:copper ion transport"/>
    <property type="evidence" value="ECO:0007669"/>
    <property type="project" value="InterPro"/>
</dbReference>
<keyword evidence="9" id="KW-1185">Reference proteome</keyword>
<dbReference type="InterPro" id="IPR007348">
    <property type="entry name" value="CopC_dom"/>
</dbReference>
<protein>
    <submittedName>
        <fullName evidence="8">Methionine-rich copper-binding protein CopC</fullName>
    </submittedName>
</protein>
<dbReference type="PANTHER" id="PTHR34820">
    <property type="entry name" value="INNER MEMBRANE PROTEIN YEBZ"/>
    <property type="match status" value="1"/>
</dbReference>
<evidence type="ECO:0000256" key="2">
    <source>
        <dbReference type="ARBA" id="ARBA00022723"/>
    </source>
</evidence>
<evidence type="ECO:0000256" key="3">
    <source>
        <dbReference type="ARBA" id="ARBA00022729"/>
    </source>
</evidence>
<keyword evidence="2" id="KW-0479">Metal-binding</keyword>
<evidence type="ECO:0000259" key="7">
    <source>
        <dbReference type="Pfam" id="PF04234"/>
    </source>
</evidence>
<evidence type="ECO:0000256" key="1">
    <source>
        <dbReference type="ARBA" id="ARBA00004196"/>
    </source>
</evidence>
<keyword evidence="6" id="KW-1133">Transmembrane helix</keyword>
<accession>A0A927QYK5</accession>
<keyword evidence="6" id="KW-0812">Transmembrane</keyword>
<dbReference type="Pfam" id="PF04234">
    <property type="entry name" value="CopC"/>
    <property type="match status" value="1"/>
</dbReference>
<dbReference type="InterPro" id="IPR032694">
    <property type="entry name" value="CopC/D"/>
</dbReference>
<dbReference type="PANTHER" id="PTHR34820:SF4">
    <property type="entry name" value="INNER MEMBRANE PROTEIN YEBZ"/>
    <property type="match status" value="1"/>
</dbReference>
<evidence type="ECO:0000256" key="4">
    <source>
        <dbReference type="ARBA" id="ARBA00023008"/>
    </source>
</evidence>
<keyword evidence="6" id="KW-0472">Membrane</keyword>
<dbReference type="InterPro" id="IPR014755">
    <property type="entry name" value="Cu-Rt/internalin_Ig-like"/>
</dbReference>
<proteinExistence type="predicted"/>
<dbReference type="AlphaFoldDB" id="A0A927QYK5"/>
<keyword evidence="4" id="KW-0186">Copper</keyword>
<dbReference type="InterPro" id="IPR014756">
    <property type="entry name" value="Ig_E-set"/>
</dbReference>
<feature type="transmembrane region" description="Helical" evidence="6">
    <location>
        <begin position="54"/>
        <end position="77"/>
    </location>
</feature>
<comment type="subcellular location">
    <subcellularLocation>
        <location evidence="1">Cell envelope</location>
    </subcellularLocation>
</comment>
<dbReference type="GO" id="GO:0030313">
    <property type="term" value="C:cell envelope"/>
    <property type="evidence" value="ECO:0007669"/>
    <property type="project" value="UniProtKB-SubCell"/>
</dbReference>
<dbReference type="EMBL" id="JADBEB010000001">
    <property type="protein sequence ID" value="MBE1489330.1"/>
    <property type="molecule type" value="Genomic_DNA"/>
</dbReference>
<dbReference type="Gene3D" id="2.60.40.1220">
    <property type="match status" value="1"/>
</dbReference>
<dbReference type="GO" id="GO:0005886">
    <property type="term" value="C:plasma membrane"/>
    <property type="evidence" value="ECO:0007669"/>
    <property type="project" value="TreeGrafter"/>
</dbReference>
<sequence length="237" mass="24471">MTRTSRTGANRGDVGPEDERTGTMPAGRTTSSTDGDERREGVGPVSGRRMRCRVVALAVLGLATMVVGLLTAAPASAHAQLLGSDPKADSTVGAPLTEITLLFNDLVRGDYSTVVLTGPDGRRHGAGQPRAVDKRVHLPISPLRSGGYRVAYRVVSADGHPIEGQFRFTVALAPGQEPTPSATATTPPASPAAAATGTTGKAGSVTPLWWAGAVVVGTALVAAGVALVRRQRRRPIR</sequence>